<dbReference type="Pfam" id="PF01814">
    <property type="entry name" value="Hemerythrin"/>
    <property type="match status" value="1"/>
</dbReference>
<sequence>MTATTSSRDVPQIMFPGQAAAPAGPVDLLPMYLMHHAFRRDLRRFAAAAAGTPVGDRATWRALGKRWDAFGRTLHHHHHGEDETLWPLLLARVDAAGDEAGRATLEAMETEHEEIDPLLESCHAGFVRMAEHADTDAQAALVVRLSATRERLGHHLCHEETEAMALVQKHVSAAEWHALDDEFRKHYTAQDQLFALPWVLSGLPADVAPRVMAFIGTGGTLLWTLLRRRFERRERAAFRYA</sequence>
<keyword evidence="1" id="KW-0812">Transmembrane</keyword>
<keyword evidence="1" id="KW-0472">Membrane</keyword>
<protein>
    <submittedName>
        <fullName evidence="3">Hemerythrin domain protein</fullName>
    </submittedName>
</protein>
<organism evidence="3">
    <name type="scientific">uncultured Friedmanniella sp</name>
    <dbReference type="NCBI Taxonomy" id="335381"/>
    <lineage>
        <taxon>Bacteria</taxon>
        <taxon>Bacillati</taxon>
        <taxon>Actinomycetota</taxon>
        <taxon>Actinomycetes</taxon>
        <taxon>Propionibacteriales</taxon>
        <taxon>Nocardioidaceae</taxon>
        <taxon>Friedmanniella</taxon>
        <taxon>environmental samples</taxon>
    </lineage>
</organism>
<feature type="transmembrane region" description="Helical" evidence="1">
    <location>
        <begin position="207"/>
        <end position="226"/>
    </location>
</feature>
<evidence type="ECO:0000313" key="3">
    <source>
        <dbReference type="EMBL" id="CAA9319341.1"/>
    </source>
</evidence>
<dbReference type="Gene3D" id="1.20.120.520">
    <property type="entry name" value="nmb1532 protein domain like"/>
    <property type="match status" value="1"/>
</dbReference>
<evidence type="ECO:0000259" key="2">
    <source>
        <dbReference type="Pfam" id="PF01814"/>
    </source>
</evidence>
<feature type="domain" description="Hemerythrin-like" evidence="2">
    <location>
        <begin position="33"/>
        <end position="165"/>
    </location>
</feature>
<accession>A0A6J4KYU7</accession>
<proteinExistence type="predicted"/>
<keyword evidence="1" id="KW-1133">Transmembrane helix</keyword>
<reference evidence="3" key="1">
    <citation type="submission" date="2020-02" db="EMBL/GenBank/DDBJ databases">
        <authorList>
            <person name="Meier V. D."/>
        </authorList>
    </citation>
    <scope>NUCLEOTIDE SEQUENCE</scope>
    <source>
        <strain evidence="3">AVDCRST_MAG48</strain>
    </source>
</reference>
<gene>
    <name evidence="3" type="ORF">AVDCRST_MAG48-2542</name>
</gene>
<name>A0A6J4KYU7_9ACTN</name>
<dbReference type="EMBL" id="CADCTS010000366">
    <property type="protein sequence ID" value="CAA9319341.1"/>
    <property type="molecule type" value="Genomic_DNA"/>
</dbReference>
<dbReference type="AlphaFoldDB" id="A0A6J4KYU7"/>
<dbReference type="InterPro" id="IPR012312">
    <property type="entry name" value="Hemerythrin-like"/>
</dbReference>
<evidence type="ECO:0000256" key="1">
    <source>
        <dbReference type="SAM" id="Phobius"/>
    </source>
</evidence>
<dbReference type="CDD" id="cd12108">
    <property type="entry name" value="Hr-like"/>
    <property type="match status" value="1"/>
</dbReference>